<dbReference type="InterPro" id="IPR006043">
    <property type="entry name" value="NCS2"/>
</dbReference>
<feature type="transmembrane region" description="Helical" evidence="9">
    <location>
        <begin position="94"/>
        <end position="118"/>
    </location>
</feature>
<dbReference type="InterPro" id="IPR045018">
    <property type="entry name" value="Azg-like"/>
</dbReference>
<dbReference type="InterPro" id="IPR026033">
    <property type="entry name" value="Azg-like_bact_archaea"/>
</dbReference>
<feature type="transmembrane region" description="Helical" evidence="9">
    <location>
        <begin position="17"/>
        <end position="37"/>
    </location>
</feature>
<keyword evidence="5 8" id="KW-0812">Transmembrane</keyword>
<dbReference type="AlphaFoldDB" id="A0A402A5Q0"/>
<gene>
    <name evidence="10" type="ORF">KTT_42890</name>
</gene>
<feature type="transmembrane region" description="Helical" evidence="9">
    <location>
        <begin position="345"/>
        <end position="364"/>
    </location>
</feature>
<evidence type="ECO:0000256" key="2">
    <source>
        <dbReference type="ARBA" id="ARBA00005697"/>
    </source>
</evidence>
<evidence type="ECO:0000256" key="4">
    <source>
        <dbReference type="ARBA" id="ARBA00022475"/>
    </source>
</evidence>
<feature type="transmembrane region" description="Helical" evidence="9">
    <location>
        <begin position="320"/>
        <end position="339"/>
    </location>
</feature>
<feature type="transmembrane region" description="Helical" evidence="9">
    <location>
        <begin position="172"/>
        <end position="195"/>
    </location>
</feature>
<evidence type="ECO:0000256" key="7">
    <source>
        <dbReference type="ARBA" id="ARBA00023136"/>
    </source>
</evidence>
<proteinExistence type="inferred from homology"/>
<evidence type="ECO:0000256" key="8">
    <source>
        <dbReference type="PIRNR" id="PIRNR005353"/>
    </source>
</evidence>
<keyword evidence="11" id="KW-1185">Reference proteome</keyword>
<keyword evidence="3 8" id="KW-0813">Transport</keyword>
<feature type="transmembrane region" description="Helical" evidence="9">
    <location>
        <begin position="49"/>
        <end position="74"/>
    </location>
</feature>
<feature type="transmembrane region" description="Helical" evidence="9">
    <location>
        <begin position="376"/>
        <end position="402"/>
    </location>
</feature>
<dbReference type="EMBL" id="BIFR01000002">
    <property type="protein sequence ID" value="GCE14430.1"/>
    <property type="molecule type" value="Genomic_DNA"/>
</dbReference>
<dbReference type="PIRSF" id="PIRSF005353">
    <property type="entry name" value="PbuG"/>
    <property type="match status" value="1"/>
</dbReference>
<dbReference type="PANTHER" id="PTHR43337:SF1">
    <property type="entry name" value="XANTHINE_URACIL PERMEASE C887.17-RELATED"/>
    <property type="match status" value="1"/>
</dbReference>
<feature type="transmembrane region" description="Helical" evidence="9">
    <location>
        <begin position="130"/>
        <end position="152"/>
    </location>
</feature>
<organism evidence="10 11">
    <name type="scientific">Tengunoibacter tsumagoiensis</name>
    <dbReference type="NCBI Taxonomy" id="2014871"/>
    <lineage>
        <taxon>Bacteria</taxon>
        <taxon>Bacillati</taxon>
        <taxon>Chloroflexota</taxon>
        <taxon>Ktedonobacteria</taxon>
        <taxon>Ktedonobacterales</taxon>
        <taxon>Dictyobacteraceae</taxon>
        <taxon>Tengunoibacter</taxon>
    </lineage>
</organism>
<dbReference type="GO" id="GO:0005345">
    <property type="term" value="F:purine nucleobase transmembrane transporter activity"/>
    <property type="evidence" value="ECO:0007669"/>
    <property type="project" value="TreeGrafter"/>
</dbReference>
<dbReference type="Pfam" id="PF00860">
    <property type="entry name" value="Xan_ur_permease"/>
    <property type="match status" value="1"/>
</dbReference>
<evidence type="ECO:0000256" key="1">
    <source>
        <dbReference type="ARBA" id="ARBA00004651"/>
    </source>
</evidence>
<evidence type="ECO:0000313" key="10">
    <source>
        <dbReference type="EMBL" id="GCE14430.1"/>
    </source>
</evidence>
<keyword evidence="7 8" id="KW-0472">Membrane</keyword>
<keyword evidence="6 8" id="KW-1133">Transmembrane helix</keyword>
<protein>
    <submittedName>
        <fullName evidence="10">Guanine permease</fullName>
    </submittedName>
</protein>
<name>A0A402A5Q0_9CHLR</name>
<comment type="similarity">
    <text evidence="2 8">Belongs to the nucleobase:cation symporter-2 (NCS2) (TC 2.A.40) family. Azg-like subfamily.</text>
</comment>
<evidence type="ECO:0000256" key="9">
    <source>
        <dbReference type="SAM" id="Phobius"/>
    </source>
</evidence>
<accession>A0A402A5Q0</accession>
<dbReference type="PANTHER" id="PTHR43337">
    <property type="entry name" value="XANTHINE/URACIL PERMEASE C887.17-RELATED"/>
    <property type="match status" value="1"/>
</dbReference>
<feature type="transmembrane region" description="Helical" evidence="9">
    <location>
        <begin position="242"/>
        <end position="266"/>
    </location>
</feature>
<keyword evidence="4 8" id="KW-1003">Cell membrane</keyword>
<dbReference type="Proteomes" id="UP000287352">
    <property type="component" value="Unassembled WGS sequence"/>
</dbReference>
<feature type="transmembrane region" description="Helical" evidence="9">
    <location>
        <begin position="202"/>
        <end position="222"/>
    </location>
</feature>
<evidence type="ECO:0000256" key="3">
    <source>
        <dbReference type="ARBA" id="ARBA00022448"/>
    </source>
</evidence>
<comment type="caution">
    <text evidence="10">The sequence shown here is derived from an EMBL/GenBank/DDBJ whole genome shotgun (WGS) entry which is preliminary data.</text>
</comment>
<evidence type="ECO:0000313" key="11">
    <source>
        <dbReference type="Proteomes" id="UP000287352"/>
    </source>
</evidence>
<feature type="transmembrane region" description="Helical" evidence="9">
    <location>
        <begin position="414"/>
        <end position="433"/>
    </location>
</feature>
<comment type="subcellular location">
    <subcellularLocation>
        <location evidence="1 8">Cell membrane</location>
        <topology evidence="1 8">Multi-pass membrane protein</topology>
    </subcellularLocation>
</comment>
<dbReference type="GO" id="GO:0005886">
    <property type="term" value="C:plasma membrane"/>
    <property type="evidence" value="ECO:0007669"/>
    <property type="project" value="UniProtKB-SubCell"/>
</dbReference>
<evidence type="ECO:0000256" key="5">
    <source>
        <dbReference type="ARBA" id="ARBA00022692"/>
    </source>
</evidence>
<sequence length="435" mass="46217">MIESENKTLTPFLRREIIAGLTTFFTMAYIMVVNPLILSEARVPFTQAFTATIIATVVGTLIMAIFANYPIAVAPAMGLNAFFTYSVVLAHPGLSYRTAFSAVFISGILFVLISLTPLRSMLLDAIPGNLRYSISVGIGLFIAFIGLRMTGIVQANPSNLVALGNMHAPGTILALVGLLITLILMALHISGALFLGMVITGAMAYFTGLLSFTKGVASAPLLPEGVLVYNPVSAIADVINYGLYGVVFSFLLVTLFDTTGTVIAVGEQAGLMRNNKLPRIEQTLFADSLGTLVGSMFGTSPTSAYIESAAGVAAGGRTGVTAFVVAILFLIFAFFSPLVSSVSGVAAITGPSLIIVGSLMVGHVRHIDWSSFDEAFPAFIVILMMPLTSSIATGLAFGFISYPLLKVIVGKWRLVHPLVYIFGVLFFLELFFLPH</sequence>
<evidence type="ECO:0000256" key="6">
    <source>
        <dbReference type="ARBA" id="ARBA00022989"/>
    </source>
</evidence>
<reference evidence="11" key="1">
    <citation type="submission" date="2018-12" db="EMBL/GenBank/DDBJ databases">
        <title>Tengunoibacter tsumagoiensis gen. nov., sp. nov., Dictyobacter kobayashii sp. nov., D. alpinus sp. nov., and D. joshuensis sp. nov. and description of Dictyobacteraceae fam. nov. within the order Ktedonobacterales isolated from Tengu-no-mugimeshi.</title>
        <authorList>
            <person name="Wang C.M."/>
            <person name="Zheng Y."/>
            <person name="Sakai Y."/>
            <person name="Toyoda A."/>
            <person name="Minakuchi Y."/>
            <person name="Abe K."/>
            <person name="Yokota A."/>
            <person name="Yabe S."/>
        </authorList>
    </citation>
    <scope>NUCLEOTIDE SEQUENCE [LARGE SCALE GENOMIC DNA]</scope>
    <source>
        <strain evidence="11">Uno3</strain>
    </source>
</reference>